<dbReference type="NCBIfam" id="NF006871">
    <property type="entry name" value="PRK09367.1"/>
    <property type="match status" value="1"/>
</dbReference>
<protein>
    <recommendedName>
        <fullName evidence="3">Phenylalanine ammonia-lyase</fullName>
    </recommendedName>
</protein>
<reference evidence="2" key="1">
    <citation type="submission" date="2018-05" db="EMBL/GenBank/DDBJ databases">
        <authorList>
            <person name="Lanie J.A."/>
            <person name="Ng W.-L."/>
            <person name="Kazmierczak K.M."/>
            <person name="Andrzejewski T.M."/>
            <person name="Davidsen T.M."/>
            <person name="Wayne K.J."/>
            <person name="Tettelin H."/>
            <person name="Glass J.I."/>
            <person name="Rusch D."/>
            <person name="Podicherti R."/>
            <person name="Tsui H.-C.T."/>
            <person name="Winkler M.E."/>
        </authorList>
    </citation>
    <scope>NUCLEOTIDE SEQUENCE</scope>
</reference>
<dbReference type="EMBL" id="UINC01018678">
    <property type="protein sequence ID" value="SVA78654.1"/>
    <property type="molecule type" value="Genomic_DNA"/>
</dbReference>
<dbReference type="InterPro" id="IPR008948">
    <property type="entry name" value="L-Aspartase-like"/>
</dbReference>
<evidence type="ECO:0008006" key="3">
    <source>
        <dbReference type="Google" id="ProtNLM"/>
    </source>
</evidence>
<gene>
    <name evidence="2" type="ORF">METZ01_LOCUS131508</name>
</gene>
<dbReference type="CDD" id="cd00332">
    <property type="entry name" value="PAL-HAL"/>
    <property type="match status" value="1"/>
</dbReference>
<keyword evidence="1" id="KW-0456">Lyase</keyword>
<dbReference type="Gene3D" id="1.20.200.10">
    <property type="entry name" value="Fumarase/aspartase (Central domain)"/>
    <property type="match status" value="1"/>
</dbReference>
<dbReference type="Gene3D" id="1.10.275.10">
    <property type="entry name" value="Fumarase/aspartase (N-terminal domain)"/>
    <property type="match status" value="1"/>
</dbReference>
<name>A0A381YNY4_9ZZZZ</name>
<evidence type="ECO:0000313" key="2">
    <source>
        <dbReference type="EMBL" id="SVA78654.1"/>
    </source>
</evidence>
<dbReference type="PANTHER" id="PTHR10362">
    <property type="entry name" value="HISTIDINE AMMONIA-LYASE"/>
    <property type="match status" value="1"/>
</dbReference>
<proteinExistence type="predicted"/>
<dbReference type="SUPFAM" id="SSF48557">
    <property type="entry name" value="L-aspartase-like"/>
    <property type="match status" value="1"/>
</dbReference>
<accession>A0A381YNY4</accession>
<dbReference type="GO" id="GO:0016829">
    <property type="term" value="F:lyase activity"/>
    <property type="evidence" value="ECO:0007669"/>
    <property type="project" value="UniProtKB-KW"/>
</dbReference>
<dbReference type="AlphaFoldDB" id="A0A381YNY4"/>
<dbReference type="FunFam" id="1.10.275.10:FF:000005">
    <property type="entry name" value="Histidine ammonia-lyase"/>
    <property type="match status" value="1"/>
</dbReference>
<dbReference type="Pfam" id="PF00221">
    <property type="entry name" value="Lyase_aromatic"/>
    <property type="match status" value="1"/>
</dbReference>
<sequence length="596" mass="64252">EKHAQIFRFVSSCASTALVFGRTFGSSQHYAVAPASLEKLASMSTSSHTCSTRTGSTWLQRGGWERLSVHARVELSYPDPSNCEETPVAIQITGSSLSIEDIEAVARRGEKVVLHPDAVTRIQRCRGFIEERLGAGEIMYGVNTGIGEFSEVVLDDDQIRQFQRYLIYNHAAGIGEPAPVDHIRAAMLLRSNVHAHGHSGCRLEITQTLIEMLNKGLTPVVCAKGSVGASGDLAPMGQVALLLMGEGEAFYKDERLPGGVAMDRAGIVVPGLKARDGLATINGSNVLNGIGALAVYDAERWLKQAEIAAAMSLEALKANMKPYDARVHELRGFRGAVTSASNLRRVVEGSDLLTGKESVKVQDAYSMRSTPQVIGAARDQMRWTREQIEIEANGVGDNPIFLPEDGLVLTGANFQGTPVSLPIDTLGAVVTMVSVLSERRMNRLTNPALSEGLPPFLTEGAGMYSGLMLSQYTADTQIVEQKMLSAPSYFESIPAAADQEDFVSMGMNSALKTRQILDLAYGVLGIELIAAAQGLDLRDYTAGKGTRAAHAAVRLHVEYLDEDRPLHTDHNAMRTAVKNLDVLEAVEAEVGELASY</sequence>
<dbReference type="InterPro" id="IPR001106">
    <property type="entry name" value="Aromatic_Lyase"/>
</dbReference>
<dbReference type="InterPro" id="IPR024083">
    <property type="entry name" value="Fumarase/histidase_N"/>
</dbReference>
<feature type="non-terminal residue" evidence="2">
    <location>
        <position position="1"/>
    </location>
</feature>
<evidence type="ECO:0000256" key="1">
    <source>
        <dbReference type="ARBA" id="ARBA00023239"/>
    </source>
</evidence>
<organism evidence="2">
    <name type="scientific">marine metagenome</name>
    <dbReference type="NCBI Taxonomy" id="408172"/>
    <lineage>
        <taxon>unclassified sequences</taxon>
        <taxon>metagenomes</taxon>
        <taxon>ecological metagenomes</taxon>
    </lineage>
</organism>